<dbReference type="CDD" id="cd00146">
    <property type="entry name" value="PKD"/>
    <property type="match status" value="1"/>
</dbReference>
<keyword evidence="4" id="KW-1185">Reference proteome</keyword>
<feature type="domain" description="PKD" evidence="2">
    <location>
        <begin position="40"/>
        <end position="87"/>
    </location>
</feature>
<proteinExistence type="predicted"/>
<dbReference type="SUPFAM" id="SSF49299">
    <property type="entry name" value="PKD domain"/>
    <property type="match status" value="1"/>
</dbReference>
<evidence type="ECO:0000256" key="1">
    <source>
        <dbReference type="PROSITE-ProRule" id="PRU00339"/>
    </source>
</evidence>
<dbReference type="AlphaFoldDB" id="A0A2V2MV30"/>
<dbReference type="GeneID" id="97548111"/>
<dbReference type="PANTHER" id="PTHR12558">
    <property type="entry name" value="CELL DIVISION CYCLE 16,23,27"/>
    <property type="match status" value="1"/>
</dbReference>
<evidence type="ECO:0000313" key="3">
    <source>
        <dbReference type="EMBL" id="PWR72024.1"/>
    </source>
</evidence>
<gene>
    <name evidence="3" type="ORF">DK846_08520</name>
</gene>
<dbReference type="PANTHER" id="PTHR12558:SF33">
    <property type="entry name" value="BLL7664 PROTEIN"/>
    <property type="match status" value="1"/>
</dbReference>
<comment type="caution">
    <text evidence="3">The sequence shown here is derived from an EMBL/GenBank/DDBJ whole genome shotgun (WGS) entry which is preliminary data.</text>
</comment>
<dbReference type="InterPro" id="IPR011990">
    <property type="entry name" value="TPR-like_helical_dom_sf"/>
</dbReference>
<dbReference type="SMART" id="SM00028">
    <property type="entry name" value="TPR"/>
    <property type="match status" value="5"/>
</dbReference>
<dbReference type="InterPro" id="IPR013783">
    <property type="entry name" value="Ig-like_fold"/>
</dbReference>
<evidence type="ECO:0000313" key="4">
    <source>
        <dbReference type="Proteomes" id="UP000245657"/>
    </source>
</evidence>
<feature type="repeat" description="TPR" evidence="1">
    <location>
        <begin position="205"/>
        <end position="238"/>
    </location>
</feature>
<dbReference type="Proteomes" id="UP000245657">
    <property type="component" value="Unassembled WGS sequence"/>
</dbReference>
<dbReference type="SUPFAM" id="SSF48452">
    <property type="entry name" value="TPR-like"/>
    <property type="match status" value="1"/>
</dbReference>
<dbReference type="EMBL" id="QGMY01000007">
    <property type="protein sequence ID" value="PWR72024.1"/>
    <property type="molecule type" value="Genomic_DNA"/>
</dbReference>
<dbReference type="InterPro" id="IPR035986">
    <property type="entry name" value="PKD_dom_sf"/>
</dbReference>
<reference evidence="3 4" key="1">
    <citation type="submission" date="2018-05" db="EMBL/GenBank/DDBJ databases">
        <title>Draft genome of Methanospirillum lacunae Ki8-1.</title>
        <authorList>
            <person name="Dueholm M.S."/>
            <person name="Nielsen P.H."/>
            <person name="Bakmann L.F."/>
            <person name="Otzen D.E."/>
        </authorList>
    </citation>
    <scope>NUCLEOTIDE SEQUENCE [LARGE SCALE GENOMIC DNA]</scope>
    <source>
        <strain evidence="3 4">Ki8-1</strain>
    </source>
</reference>
<evidence type="ECO:0000259" key="2">
    <source>
        <dbReference type="PROSITE" id="PS50093"/>
    </source>
</evidence>
<organism evidence="3 4">
    <name type="scientific">Methanospirillum lacunae</name>
    <dbReference type="NCBI Taxonomy" id="668570"/>
    <lineage>
        <taxon>Archaea</taxon>
        <taxon>Methanobacteriati</taxon>
        <taxon>Methanobacteriota</taxon>
        <taxon>Stenosarchaea group</taxon>
        <taxon>Methanomicrobia</taxon>
        <taxon>Methanomicrobiales</taxon>
        <taxon>Methanospirillaceae</taxon>
        <taxon>Methanospirillum</taxon>
    </lineage>
</organism>
<name>A0A2V2MV30_9EURY</name>
<dbReference type="Gene3D" id="2.60.40.10">
    <property type="entry name" value="Immunoglobulins"/>
    <property type="match status" value="1"/>
</dbReference>
<dbReference type="PROSITE" id="PS50093">
    <property type="entry name" value="PKD"/>
    <property type="match status" value="1"/>
</dbReference>
<dbReference type="RefSeq" id="WP_109968514.1">
    <property type="nucleotide sequence ID" value="NZ_CP176093.1"/>
</dbReference>
<dbReference type="InterPro" id="IPR019734">
    <property type="entry name" value="TPR_rpt"/>
</dbReference>
<dbReference type="Pfam" id="PF13432">
    <property type="entry name" value="TPR_16"/>
    <property type="match status" value="2"/>
</dbReference>
<accession>A0A2V2MV30</accession>
<dbReference type="PROSITE" id="PS50005">
    <property type="entry name" value="TPR"/>
    <property type="match status" value="1"/>
</dbReference>
<keyword evidence="1" id="KW-0802">TPR repeat</keyword>
<protein>
    <recommendedName>
        <fullName evidence="2">PKD domain-containing protein</fullName>
    </recommendedName>
</protein>
<dbReference type="Gene3D" id="1.25.40.10">
    <property type="entry name" value="Tetratricopeptide repeat domain"/>
    <property type="match status" value="1"/>
</dbReference>
<dbReference type="InterPro" id="IPR000601">
    <property type="entry name" value="PKD_dom"/>
</dbReference>
<sequence length="358" mass="38552">MNTERRLIRDGHLLGRCLLASLTMLILSTAITTATPSFYPNEGKIPLKVQFSLPGGESCDSVKWDFGDGNSSSEVNPSYSYTRMSFFYPLCVCTLPGATVTYSFGKIVPENAVFKGVDDTPQTPTDVKVDAKSDSLDLQGLIKQGNAFYNLGLYDYAAASYKSAIQKSGSDPQILAKYGDILVGLSRWEEAKNAYNQSLSLKQDTDVLNSYGGALVQLKKYEESLVAFNQSLVMEPSNPGAWAGTARADLGLKQVNESAVAFKKSLDIDASQPLVWKEYGDVLLKSDNNNDAITAYEKAIAQGVSGADIYISYGGALRKVGRNAEAENAIATARSMQSKLYISNIDGNVHCTAGGAMA</sequence>
<dbReference type="OrthoDB" id="116582at2157"/>